<gene>
    <name evidence="1" type="ORF">GLOINDRAFT_84130</name>
</gene>
<evidence type="ECO:0000313" key="1">
    <source>
        <dbReference type="EMBL" id="ESA17987.1"/>
    </source>
</evidence>
<dbReference type="AlphaFoldDB" id="U9UEC5"/>
<dbReference type="EMBL" id="KI279626">
    <property type="protein sequence ID" value="ESA17987.1"/>
    <property type="molecule type" value="Genomic_DNA"/>
</dbReference>
<reference evidence="1" key="1">
    <citation type="submission" date="2013-07" db="EMBL/GenBank/DDBJ databases">
        <title>The genome of an arbuscular mycorrhizal fungus provides insights into the evolution of the oldest plant symbiosis.</title>
        <authorList>
            <consortium name="DOE Joint Genome Institute"/>
            <person name="Tisserant E."/>
            <person name="Malbreil M."/>
            <person name="Kuo A."/>
            <person name="Kohler A."/>
            <person name="Symeonidi A."/>
            <person name="Balestrini R."/>
            <person name="Charron P."/>
            <person name="Duensing N."/>
            <person name="Frei-dit-Frey N."/>
            <person name="Gianinazzi-Pearson V."/>
            <person name="Gilbert B."/>
            <person name="Handa Y."/>
            <person name="Hijri M."/>
            <person name="Kaul R."/>
            <person name="Kawaguchi M."/>
            <person name="Krajinski F."/>
            <person name="Lammers P."/>
            <person name="Lapierre D."/>
            <person name="Masclaux F.G."/>
            <person name="Murat C."/>
            <person name="Morin E."/>
            <person name="Ndikumana S."/>
            <person name="Pagni M."/>
            <person name="Petitpierre D."/>
            <person name="Requena N."/>
            <person name="Rosikiewicz P."/>
            <person name="Riley R."/>
            <person name="Saito K."/>
            <person name="San Clemente H."/>
            <person name="Shapiro H."/>
            <person name="van Tuinen D."/>
            <person name="Becard G."/>
            <person name="Bonfante P."/>
            <person name="Paszkowski U."/>
            <person name="Shachar-Hill Y."/>
            <person name="Young J.P."/>
            <person name="Sanders I.R."/>
            <person name="Henrissat B."/>
            <person name="Rensing S.A."/>
            <person name="Grigoriev I.V."/>
            <person name="Corradi N."/>
            <person name="Roux C."/>
            <person name="Martin F."/>
        </authorList>
    </citation>
    <scope>NUCLEOTIDE SEQUENCE</scope>
    <source>
        <strain evidence="1">DAOM 197198</strain>
    </source>
</reference>
<proteinExistence type="predicted"/>
<organism evidence="1">
    <name type="scientific">Rhizophagus irregularis (strain DAOM 181602 / DAOM 197198 / MUCL 43194)</name>
    <name type="common">Arbuscular mycorrhizal fungus</name>
    <name type="synonym">Glomus intraradices</name>
    <dbReference type="NCBI Taxonomy" id="747089"/>
    <lineage>
        <taxon>Eukaryota</taxon>
        <taxon>Fungi</taxon>
        <taxon>Fungi incertae sedis</taxon>
        <taxon>Mucoromycota</taxon>
        <taxon>Glomeromycotina</taxon>
        <taxon>Glomeromycetes</taxon>
        <taxon>Glomerales</taxon>
        <taxon>Glomeraceae</taxon>
        <taxon>Rhizophagus</taxon>
    </lineage>
</organism>
<accession>U9UEC5</accession>
<name>U9UEC5_RHIID</name>
<dbReference type="VEuPathDB" id="FungiDB:RhiirFUN_024908"/>
<dbReference type="HOGENOM" id="CLU_1986967_0_0_1"/>
<feature type="non-terminal residue" evidence="1">
    <location>
        <position position="1"/>
    </location>
</feature>
<sequence>QLFDTSSIPHYNYGYARALQFYQAYNAKPTLYIENVTNKANVNATYIISDKDREIINDTKIFLRRTPPPDNSSTSTITDNSYVSAAESAATIVFPPTPVSGLNMHLSNSTDVITSICFLKKSDKIS</sequence>
<protein>
    <submittedName>
        <fullName evidence="1">Uncharacterized protein</fullName>
    </submittedName>
</protein>